<feature type="region of interest" description="Disordered" evidence="1">
    <location>
        <begin position="702"/>
        <end position="746"/>
    </location>
</feature>
<evidence type="ECO:0000313" key="3">
    <source>
        <dbReference type="EMBL" id="KAF5193671.1"/>
    </source>
</evidence>
<sequence length="903" mass="98973">MARPNQEAIETFINITGASEDVALQKLLEHGGDLNEAVNSHFSEGDRSITRHPTSIPASQNDLMDIDDEAIEVEPQRPTFPLFSAAQQLNPFSLLDPNFRRSFLEGHSAAEFTSGAPRVTHPREVRQIPIEFKDEHTQSGHSGLSPAIEDVTGTAHAHLPEAHGTVIVDDEEDEGIPTVPTAPRLDRVADYGNDIEEEMIRAAIEASRREVVEGFPNQHIGDITDSSGPSLQQTHSQIEDPDLARAVSLSLKTAEQEKALREQGTSVGTARESASVASDVEELESITGASGRQGIGAFNRGTLNQPKLEAGSSYVQDEAEDVEEQPLEHGGDLNEAVNSHFSEGDRSITRHPTSIPASQNDLMDIDDEAIEVEPQRPTFPLFSAAQQLNPFSLLDPNFRRSFLEGHSAAEFTSGAPRVTHPREVRQIPIEFKDEHTQSGHSGLSPAIEDVTGTAHAHLPEAHGTVIVDDEEDEGIPTVPTAPRLDRVADYGNDIEEEMIRAAIEASRREVVEGFPNQHIGDITDSSGPSLQQTHSQIEDPDLARAVSLSLKTAEQEKALREQGTSVGTARESASVASDVEELESITGASGRQGIGAFNRGTLNQPKLEAGSSYVQDEAEDVEEQPLVRQRSRRVSFGSDSVKEASEMDDDSPPSSPGPRDIGDHPQNNGAPFPSDEWGGISSEEHDEAVMLEAALFGGVPEGTAYRFGYQPQESMQMGSDRGLYPRPQPRPPSPTLEAQRLLREQQDDEYFASLQADREKELKAIEEAEARRVSEEVAREAALEEEKRKDEESRKKILEEQELQRQLAAKEASLPMEPALGDENAVTLLVRMPDGSRRGRRFLKSDNLQSLFDFIDVGRAVKPGTYRLVRPYPRRAFSEGESRLSLSDLGLTSKQEALFLELI</sequence>
<keyword evidence="4" id="KW-1185">Reference proteome</keyword>
<dbReference type="InterPro" id="IPR003903">
    <property type="entry name" value="UIM_dom"/>
</dbReference>
<name>A0A7J6W8S2_THATH</name>
<organism evidence="3 4">
    <name type="scientific">Thalictrum thalictroides</name>
    <name type="common">Rue-anemone</name>
    <name type="synonym">Anemone thalictroides</name>
    <dbReference type="NCBI Taxonomy" id="46969"/>
    <lineage>
        <taxon>Eukaryota</taxon>
        <taxon>Viridiplantae</taxon>
        <taxon>Streptophyta</taxon>
        <taxon>Embryophyta</taxon>
        <taxon>Tracheophyta</taxon>
        <taxon>Spermatophyta</taxon>
        <taxon>Magnoliopsida</taxon>
        <taxon>Ranunculales</taxon>
        <taxon>Ranunculaceae</taxon>
        <taxon>Thalictroideae</taxon>
        <taxon>Thalictrum</taxon>
    </lineage>
</organism>
<protein>
    <submittedName>
        <fullName evidence="3">Plant ubx domain-containing protein</fullName>
    </submittedName>
</protein>
<dbReference type="Pfam" id="PF02809">
    <property type="entry name" value="UIM"/>
    <property type="match status" value="4"/>
</dbReference>
<dbReference type="Pfam" id="PF14555">
    <property type="entry name" value="UBA_4"/>
    <property type="match status" value="1"/>
</dbReference>
<gene>
    <name evidence="3" type="ORF">FRX31_016748</name>
</gene>
<evidence type="ECO:0000259" key="2">
    <source>
        <dbReference type="PROSITE" id="PS50033"/>
    </source>
</evidence>
<dbReference type="GO" id="GO:0043130">
    <property type="term" value="F:ubiquitin binding"/>
    <property type="evidence" value="ECO:0007669"/>
    <property type="project" value="TreeGrafter"/>
</dbReference>
<dbReference type="InterPro" id="IPR050730">
    <property type="entry name" value="UBX_domain-protein"/>
</dbReference>
<comment type="caution">
    <text evidence="3">The sequence shown here is derived from an EMBL/GenBank/DDBJ whole genome shotgun (WGS) entry which is preliminary data.</text>
</comment>
<dbReference type="PANTHER" id="PTHR23322">
    <property type="entry name" value="FAS-ASSOCIATED PROTEIN"/>
    <property type="match status" value="1"/>
</dbReference>
<proteinExistence type="predicted"/>
<evidence type="ECO:0000256" key="1">
    <source>
        <dbReference type="SAM" id="MobiDB-lite"/>
    </source>
</evidence>
<feature type="domain" description="UBX" evidence="2">
    <location>
        <begin position="821"/>
        <end position="899"/>
    </location>
</feature>
<dbReference type="AlphaFoldDB" id="A0A7J6W8S2"/>
<dbReference type="PROSITE" id="PS50033">
    <property type="entry name" value="UBX"/>
    <property type="match status" value="1"/>
</dbReference>
<feature type="region of interest" description="Disordered" evidence="1">
    <location>
        <begin position="556"/>
        <end position="685"/>
    </location>
</feature>
<reference evidence="3 4" key="1">
    <citation type="submission" date="2020-06" db="EMBL/GenBank/DDBJ databases">
        <title>Transcriptomic and genomic resources for Thalictrum thalictroides and T. hernandezii: Facilitating candidate gene discovery in an emerging model plant lineage.</title>
        <authorList>
            <person name="Arias T."/>
            <person name="Riano-Pachon D.M."/>
            <person name="Di Stilio V.S."/>
        </authorList>
    </citation>
    <scope>NUCLEOTIDE SEQUENCE [LARGE SCALE GENOMIC DNA]</scope>
    <source>
        <strain evidence="4">cv. WT478/WT964</strain>
        <tissue evidence="3">Leaves</tissue>
    </source>
</reference>
<dbReference type="SMART" id="SM00166">
    <property type="entry name" value="UBX"/>
    <property type="match status" value="1"/>
</dbReference>
<dbReference type="Gene3D" id="3.10.20.90">
    <property type="entry name" value="Phosphatidylinositol 3-kinase Catalytic Subunit, Chain A, domain 1"/>
    <property type="match status" value="1"/>
</dbReference>
<dbReference type="CDD" id="cd01767">
    <property type="entry name" value="UBX"/>
    <property type="match status" value="1"/>
</dbReference>
<dbReference type="EMBL" id="JABWDY010019758">
    <property type="protein sequence ID" value="KAF5193671.1"/>
    <property type="molecule type" value="Genomic_DNA"/>
</dbReference>
<dbReference type="Gene3D" id="6.10.140.100">
    <property type="match status" value="2"/>
</dbReference>
<evidence type="ECO:0000313" key="4">
    <source>
        <dbReference type="Proteomes" id="UP000554482"/>
    </source>
</evidence>
<dbReference type="Gene3D" id="1.10.8.10">
    <property type="entry name" value="DNA helicase RuvA subunit, C-terminal domain"/>
    <property type="match status" value="1"/>
</dbReference>
<dbReference type="InterPro" id="IPR009060">
    <property type="entry name" value="UBA-like_sf"/>
</dbReference>
<dbReference type="SUPFAM" id="SSF46934">
    <property type="entry name" value="UBA-like"/>
    <property type="match status" value="1"/>
</dbReference>
<dbReference type="SMART" id="SM00726">
    <property type="entry name" value="UIM"/>
    <property type="match status" value="4"/>
</dbReference>
<accession>A0A7J6W8S2</accession>
<dbReference type="OrthoDB" id="1920064at2759"/>
<dbReference type="CDD" id="cd14351">
    <property type="entry name" value="UBA_Ubx1_like"/>
    <property type="match status" value="1"/>
</dbReference>
<dbReference type="PANTHER" id="PTHR23322:SF93">
    <property type="entry name" value="UBX DOMAIN-CONTAINING PROTEIN 8"/>
    <property type="match status" value="1"/>
</dbReference>
<dbReference type="Proteomes" id="UP000554482">
    <property type="component" value="Unassembled WGS sequence"/>
</dbReference>
<feature type="region of interest" description="Disordered" evidence="1">
    <location>
        <begin position="773"/>
        <end position="795"/>
    </location>
</feature>
<feature type="region of interest" description="Disordered" evidence="1">
    <location>
        <begin position="259"/>
        <end position="279"/>
    </location>
</feature>
<dbReference type="SUPFAM" id="SSF54236">
    <property type="entry name" value="Ubiquitin-like"/>
    <property type="match status" value="1"/>
</dbReference>
<dbReference type="InterPro" id="IPR029071">
    <property type="entry name" value="Ubiquitin-like_domsf"/>
</dbReference>
<dbReference type="Pfam" id="PF00789">
    <property type="entry name" value="UBX"/>
    <property type="match status" value="1"/>
</dbReference>
<dbReference type="InterPro" id="IPR001012">
    <property type="entry name" value="UBX_dom"/>
</dbReference>